<proteinExistence type="predicted"/>
<accession>A0A5C5X3E5</accession>
<name>A0A5C5X3E5_9PLAN</name>
<sequence>MKVLVLGGTGATGKQLLDQLLDRGHEVHAVVRSTTSLTDELIKNDNLSLTEASVLDLDQSKLQELVSGCDAVASCLGHNLSLRGIFGPPYRLVTEAARRVCSVVQNSKSSRPLKFVLMNTTGNRNRDLNEPVSFAQRCIVGLLRYLVPPHADNEDAAEYLRSTIGQSNDQIEWVVVRPDSLINESSVSPYSLHASPTRSAIFDAGKTSRINVANFIAALIDTDDLWQTWKGKMPVIYNSTTSSPDAPESPQS</sequence>
<dbReference type="EMBL" id="SIHI01000001">
    <property type="protein sequence ID" value="TWT57370.1"/>
    <property type="molecule type" value="Genomic_DNA"/>
</dbReference>
<reference evidence="2 3" key="1">
    <citation type="submission" date="2019-02" db="EMBL/GenBank/DDBJ databases">
        <title>Deep-cultivation of Planctomycetes and their phenomic and genomic characterization uncovers novel biology.</title>
        <authorList>
            <person name="Wiegand S."/>
            <person name="Jogler M."/>
            <person name="Boedeker C."/>
            <person name="Pinto D."/>
            <person name="Vollmers J."/>
            <person name="Rivas-Marin E."/>
            <person name="Kohn T."/>
            <person name="Peeters S.H."/>
            <person name="Heuer A."/>
            <person name="Rast P."/>
            <person name="Oberbeckmann S."/>
            <person name="Bunk B."/>
            <person name="Jeske O."/>
            <person name="Meyerdierks A."/>
            <person name="Storesund J.E."/>
            <person name="Kallscheuer N."/>
            <person name="Luecker S."/>
            <person name="Lage O.M."/>
            <person name="Pohl T."/>
            <person name="Merkel B.J."/>
            <person name="Hornburger P."/>
            <person name="Mueller R.-W."/>
            <person name="Bruemmer F."/>
            <person name="Labrenz M."/>
            <person name="Spormann A.M."/>
            <person name="Op Den Camp H."/>
            <person name="Overmann J."/>
            <person name="Amann R."/>
            <person name="Jetten M.S.M."/>
            <person name="Mascher T."/>
            <person name="Medema M.H."/>
            <person name="Devos D.P."/>
            <person name="Kaster A.-K."/>
            <person name="Ovreas L."/>
            <person name="Rohde M."/>
            <person name="Galperin M.Y."/>
            <person name="Jogler C."/>
        </authorList>
    </citation>
    <scope>NUCLEOTIDE SEQUENCE [LARGE SCALE GENOMIC DNA]</scope>
    <source>
        <strain evidence="2 3">KOR42</strain>
    </source>
</reference>
<keyword evidence="3" id="KW-1185">Reference proteome</keyword>
<protein>
    <submittedName>
        <fullName evidence="2">NmrA-like family protein</fullName>
    </submittedName>
</protein>
<dbReference type="PANTHER" id="PTHR15020">
    <property type="entry name" value="FLAVIN REDUCTASE-RELATED"/>
    <property type="match status" value="1"/>
</dbReference>
<organism evidence="2 3">
    <name type="scientific">Thalassoglobus neptunius</name>
    <dbReference type="NCBI Taxonomy" id="1938619"/>
    <lineage>
        <taxon>Bacteria</taxon>
        <taxon>Pseudomonadati</taxon>
        <taxon>Planctomycetota</taxon>
        <taxon>Planctomycetia</taxon>
        <taxon>Planctomycetales</taxon>
        <taxon>Planctomycetaceae</taxon>
        <taxon>Thalassoglobus</taxon>
    </lineage>
</organism>
<dbReference type="OrthoDB" id="9785372at2"/>
<dbReference type="AlphaFoldDB" id="A0A5C5X3E5"/>
<dbReference type="Proteomes" id="UP000317243">
    <property type="component" value="Unassembled WGS sequence"/>
</dbReference>
<evidence type="ECO:0000313" key="2">
    <source>
        <dbReference type="EMBL" id="TWT57370.1"/>
    </source>
</evidence>
<dbReference type="InterPro" id="IPR036291">
    <property type="entry name" value="NAD(P)-bd_dom_sf"/>
</dbReference>
<evidence type="ECO:0000259" key="1">
    <source>
        <dbReference type="Pfam" id="PF13460"/>
    </source>
</evidence>
<dbReference type="Gene3D" id="3.40.50.720">
    <property type="entry name" value="NAD(P)-binding Rossmann-like Domain"/>
    <property type="match status" value="1"/>
</dbReference>
<dbReference type="InterPro" id="IPR016040">
    <property type="entry name" value="NAD(P)-bd_dom"/>
</dbReference>
<dbReference type="SUPFAM" id="SSF51735">
    <property type="entry name" value="NAD(P)-binding Rossmann-fold domains"/>
    <property type="match status" value="1"/>
</dbReference>
<feature type="domain" description="NAD(P)-binding" evidence="1">
    <location>
        <begin position="7"/>
        <end position="222"/>
    </location>
</feature>
<gene>
    <name evidence="2" type="ORF">KOR42_07300</name>
</gene>
<dbReference type="Pfam" id="PF13460">
    <property type="entry name" value="NAD_binding_10"/>
    <property type="match status" value="1"/>
</dbReference>
<dbReference type="PANTHER" id="PTHR15020:SF11">
    <property type="entry name" value="OS06G0360300 PROTEIN"/>
    <property type="match status" value="1"/>
</dbReference>
<evidence type="ECO:0000313" key="3">
    <source>
        <dbReference type="Proteomes" id="UP000317243"/>
    </source>
</evidence>
<comment type="caution">
    <text evidence="2">The sequence shown here is derived from an EMBL/GenBank/DDBJ whole genome shotgun (WGS) entry which is preliminary data.</text>
</comment>